<evidence type="ECO:0000256" key="1">
    <source>
        <dbReference type="SAM" id="MobiDB-lite"/>
    </source>
</evidence>
<organism evidence="2 3">
    <name type="scientific">Calycina marina</name>
    <dbReference type="NCBI Taxonomy" id="1763456"/>
    <lineage>
        <taxon>Eukaryota</taxon>
        <taxon>Fungi</taxon>
        <taxon>Dikarya</taxon>
        <taxon>Ascomycota</taxon>
        <taxon>Pezizomycotina</taxon>
        <taxon>Leotiomycetes</taxon>
        <taxon>Helotiales</taxon>
        <taxon>Pezizellaceae</taxon>
        <taxon>Calycina</taxon>
    </lineage>
</organism>
<dbReference type="OrthoDB" id="4157036at2759"/>
<reference evidence="2" key="1">
    <citation type="journal article" date="2021" name="IMA Fungus">
        <title>Genomic characterization of three marine fungi, including Emericellopsis atlantica sp. nov. with signatures of a generalist lifestyle and marine biomass degradation.</title>
        <authorList>
            <person name="Hagestad O.C."/>
            <person name="Hou L."/>
            <person name="Andersen J.H."/>
            <person name="Hansen E.H."/>
            <person name="Altermark B."/>
            <person name="Li C."/>
            <person name="Kuhnert E."/>
            <person name="Cox R.J."/>
            <person name="Crous P.W."/>
            <person name="Spatafora J.W."/>
            <person name="Lail K."/>
            <person name="Amirebrahimi M."/>
            <person name="Lipzen A."/>
            <person name="Pangilinan J."/>
            <person name="Andreopoulos W."/>
            <person name="Hayes R.D."/>
            <person name="Ng V."/>
            <person name="Grigoriev I.V."/>
            <person name="Jackson S.A."/>
            <person name="Sutton T.D.S."/>
            <person name="Dobson A.D.W."/>
            <person name="Rama T."/>
        </authorList>
    </citation>
    <scope>NUCLEOTIDE SEQUENCE</scope>
    <source>
        <strain evidence="2">TRa3180A</strain>
    </source>
</reference>
<dbReference type="Proteomes" id="UP000887226">
    <property type="component" value="Unassembled WGS sequence"/>
</dbReference>
<proteinExistence type="predicted"/>
<sequence>MDSAIFLNASQMFPIPKRSSTPIPSNSLMASSNGRQLDSSEEPPSFHDSLYDAKAETICLPSPVKDENRRFSMENDFLYGKGTVLTPIKEKLSSTTIGTKIGIPAAGFGGLARRKKSFSTSDVSLTYSTPVHFRYAQPKSPIREPLSRPSTPPGLPSWDEYQTRPRNVVSPRPKLLRRLFHNTAMAPSPVMARFRAPRSSYSGLSQHPFNRPDKARTVVSEPYHALPEHIAYIPPPSYTLPKKLKRRCTHKSILLAPPASRCSTFERLVEDSPPVTTLLTNTHLMSGGICAPNSPSPAFGASSSLVLENQSRQPKQRCWKCAFKNTADKVEQCWARSMMCMTCFGADYEEDGAETNVAEVVMMRPGSSLGGRVVSISR</sequence>
<gene>
    <name evidence="2" type="ORF">BJ878DRAFT_123259</name>
</gene>
<name>A0A9P7Z9M2_9HELO</name>
<evidence type="ECO:0000313" key="2">
    <source>
        <dbReference type="EMBL" id="KAG9247900.1"/>
    </source>
</evidence>
<feature type="region of interest" description="Disordered" evidence="1">
    <location>
        <begin position="138"/>
        <end position="162"/>
    </location>
</feature>
<keyword evidence="3" id="KW-1185">Reference proteome</keyword>
<feature type="compositionally biased region" description="Polar residues" evidence="1">
    <location>
        <begin position="18"/>
        <end position="37"/>
    </location>
</feature>
<feature type="region of interest" description="Disordered" evidence="1">
    <location>
        <begin position="17"/>
        <end position="46"/>
    </location>
</feature>
<comment type="caution">
    <text evidence="2">The sequence shown here is derived from an EMBL/GenBank/DDBJ whole genome shotgun (WGS) entry which is preliminary data.</text>
</comment>
<evidence type="ECO:0000313" key="3">
    <source>
        <dbReference type="Proteomes" id="UP000887226"/>
    </source>
</evidence>
<protein>
    <submittedName>
        <fullName evidence="2">Uncharacterized protein</fullName>
    </submittedName>
</protein>
<accession>A0A9P7Z9M2</accession>
<dbReference type="EMBL" id="MU253761">
    <property type="protein sequence ID" value="KAG9247900.1"/>
    <property type="molecule type" value="Genomic_DNA"/>
</dbReference>
<dbReference type="AlphaFoldDB" id="A0A9P7Z9M2"/>